<sequence length="121" mass="13495">MEPEFSSRQGSLDAAVNDERVILASTDMEEGPVPEHCCRLLRSICAQESRRIDTFREGHEVGRHDAEISTLECGLADGGSRLTCSWKGAELVYKRQAPRSTRTKRSGEICSMPFIPRSARL</sequence>
<dbReference type="KEGG" id="vda:VDAG_05977"/>
<keyword evidence="2" id="KW-1185">Reference proteome</keyword>
<protein>
    <submittedName>
        <fullName evidence="1">Uncharacterized protein</fullName>
    </submittedName>
</protein>
<gene>
    <name evidence="1" type="ORF">VDAG_05977</name>
</gene>
<proteinExistence type="predicted"/>
<reference evidence="1 2" key="1">
    <citation type="submission" date="2008-03" db="EMBL/GenBank/DDBJ databases">
        <title>The Genome Sequence of Verticillium dahliae VdLs.17.</title>
        <authorList>
            <consortium name="The Broad Institute Genome Sequencing Platform"/>
            <person name="Ma L.-J.J."/>
            <person name="Klosterman S.J."/>
            <person name="Subbarao K."/>
            <person name="Dobinson K."/>
            <person name="Veronese P."/>
            <person name="Kang S."/>
            <person name="Gold S.E."/>
            <person name="Young S."/>
            <person name="Jaffe D."/>
            <person name="Gnerre S."/>
            <person name="Berlin A."/>
            <person name="Heiman D."/>
            <person name="Hepburn T."/>
            <person name="Sykes S."/>
            <person name="Alvarado L."/>
            <person name="Kodira C.D."/>
            <person name="Lander E."/>
            <person name="Galagan J."/>
            <person name="Nusbaum C."/>
            <person name="Birren B."/>
        </authorList>
    </citation>
    <scope>NUCLEOTIDE SEQUENCE [LARGE SCALE GENOMIC DNA]</scope>
    <source>
        <strain evidence="2">VdLs.17 / ATCC MYA-4575 / FGSC 10137</strain>
    </source>
</reference>
<reference evidence="2" key="2">
    <citation type="journal article" date="2011" name="PLoS Pathog.">
        <title>Comparative genomics yields insights into niche adaptation of plant vascular wilt pathogens.</title>
        <authorList>
            <person name="Klosterman S.J."/>
            <person name="Subbarao K.V."/>
            <person name="Kang S."/>
            <person name="Veronese P."/>
            <person name="Gold S.E."/>
            <person name="Thomma B.P.H.J."/>
            <person name="Chen Z."/>
            <person name="Henrissat B."/>
            <person name="Lee Y.-H."/>
            <person name="Park J."/>
            <person name="Garcia-Pedrajas M.D."/>
            <person name="Barbara D.J."/>
            <person name="Anchieta A."/>
            <person name="de Jonge R."/>
            <person name="Santhanam P."/>
            <person name="Maruthachalam K."/>
            <person name="Atallah Z."/>
            <person name="Amyotte S.G."/>
            <person name="Paz Z."/>
            <person name="Inderbitzin P."/>
            <person name="Hayes R.J."/>
            <person name="Heiman D.I."/>
            <person name="Young S."/>
            <person name="Zeng Q."/>
            <person name="Engels R."/>
            <person name="Galagan J."/>
            <person name="Cuomo C.A."/>
            <person name="Dobinson K.F."/>
            <person name="Ma L.-J."/>
        </authorList>
    </citation>
    <scope>NUCLEOTIDE SEQUENCE [LARGE SCALE GENOMIC DNA]</scope>
    <source>
        <strain evidence="2">VdLs.17 / ATCC MYA-4575 / FGSC 10137</strain>
    </source>
</reference>
<organism evidence="1 2">
    <name type="scientific">Verticillium dahliae (strain VdLs.17 / ATCC MYA-4575 / FGSC 10137)</name>
    <name type="common">Verticillium wilt</name>
    <dbReference type="NCBI Taxonomy" id="498257"/>
    <lineage>
        <taxon>Eukaryota</taxon>
        <taxon>Fungi</taxon>
        <taxon>Dikarya</taxon>
        <taxon>Ascomycota</taxon>
        <taxon>Pezizomycotina</taxon>
        <taxon>Sordariomycetes</taxon>
        <taxon>Hypocreomycetidae</taxon>
        <taxon>Glomerellales</taxon>
        <taxon>Plectosphaerellaceae</taxon>
        <taxon>Verticillium</taxon>
    </lineage>
</organism>
<dbReference type="HOGENOM" id="CLU_2039861_0_0_1"/>
<dbReference type="GeneID" id="20707440"/>
<evidence type="ECO:0000313" key="2">
    <source>
        <dbReference type="Proteomes" id="UP000001611"/>
    </source>
</evidence>
<dbReference type="RefSeq" id="XP_009657286.1">
    <property type="nucleotide sequence ID" value="XM_009658991.1"/>
</dbReference>
<dbReference type="InParanoid" id="G2X836"/>
<dbReference type="EMBL" id="DS572707">
    <property type="protein sequence ID" value="EGY15123.1"/>
    <property type="molecule type" value="Genomic_DNA"/>
</dbReference>
<dbReference type="Proteomes" id="UP000001611">
    <property type="component" value="Unassembled WGS sequence"/>
</dbReference>
<name>G2X836_VERDV</name>
<dbReference type="AlphaFoldDB" id="G2X836"/>
<accession>G2X836</accession>
<evidence type="ECO:0000313" key="1">
    <source>
        <dbReference type="EMBL" id="EGY15123.1"/>
    </source>
</evidence>